<sequence>MDDQLDRITSRVRFEPLPFCIGDR</sequence>
<organism evidence="1">
    <name type="scientific">Zea mays</name>
    <name type="common">Maize</name>
    <dbReference type="NCBI Taxonomy" id="4577"/>
    <lineage>
        <taxon>Eukaryota</taxon>
        <taxon>Viridiplantae</taxon>
        <taxon>Streptophyta</taxon>
        <taxon>Embryophyta</taxon>
        <taxon>Tracheophyta</taxon>
        <taxon>Spermatophyta</taxon>
        <taxon>Magnoliopsida</taxon>
        <taxon>Liliopsida</taxon>
        <taxon>Poales</taxon>
        <taxon>Poaceae</taxon>
        <taxon>PACMAD clade</taxon>
        <taxon>Panicoideae</taxon>
        <taxon>Andropogonodae</taxon>
        <taxon>Andropogoneae</taxon>
        <taxon>Tripsacinae</taxon>
        <taxon>Zea</taxon>
    </lineage>
</organism>
<dbReference type="AlphaFoldDB" id="A0A3L6EI74"/>
<gene>
    <name evidence="1" type="ORF">Zm00014a_004246</name>
</gene>
<proteinExistence type="predicted"/>
<name>A0A3L6EI74_MAIZE</name>
<comment type="caution">
    <text evidence="1">The sequence shown here is derived from an EMBL/GenBank/DDBJ whole genome shotgun (WGS) entry which is preliminary data.</text>
</comment>
<reference evidence="1" key="1">
    <citation type="journal article" date="2018" name="Nat. Genet.">
        <title>Extensive intraspecific gene order and gene structural variations between Mo17 and other maize genomes.</title>
        <authorList>
            <person name="Sun S."/>
            <person name="Zhou Y."/>
            <person name="Chen J."/>
            <person name="Shi J."/>
            <person name="Zhao H."/>
            <person name="Zhao H."/>
            <person name="Song W."/>
            <person name="Zhang M."/>
            <person name="Cui Y."/>
            <person name="Dong X."/>
            <person name="Liu H."/>
            <person name="Ma X."/>
            <person name="Jiao Y."/>
            <person name="Wang B."/>
            <person name="Wei X."/>
            <person name="Stein J.C."/>
            <person name="Glaubitz J.C."/>
            <person name="Lu F."/>
            <person name="Yu G."/>
            <person name="Liang C."/>
            <person name="Fengler K."/>
            <person name="Li B."/>
            <person name="Rafalski A."/>
            <person name="Schnable P.S."/>
            <person name="Ware D.H."/>
            <person name="Buckler E.S."/>
            <person name="Lai J."/>
        </authorList>
    </citation>
    <scope>NUCLEOTIDE SEQUENCE [LARGE SCALE GENOMIC DNA]</scope>
    <source>
        <tissue evidence="1">Seedling</tissue>
    </source>
</reference>
<protein>
    <submittedName>
        <fullName evidence="1">Uncharacterized protein</fullName>
    </submittedName>
</protein>
<dbReference type="EMBL" id="NCVQ01000006">
    <property type="protein sequence ID" value="PWZ19751.1"/>
    <property type="molecule type" value="Genomic_DNA"/>
</dbReference>
<dbReference type="Proteomes" id="UP000251960">
    <property type="component" value="Chromosome 5"/>
</dbReference>
<accession>A0A3L6EI74</accession>
<evidence type="ECO:0000313" key="1">
    <source>
        <dbReference type="EMBL" id="PWZ19751.1"/>
    </source>
</evidence>